<keyword evidence="1" id="KW-0472">Membrane</keyword>
<keyword evidence="1" id="KW-1133">Transmembrane helix</keyword>
<sequence length="55" mass="5882">MKIVLRVVGPLFVAVGLFCFAQGTGLLTWPHNAAIVDYGAGMVAVGFGLVWFGWQ</sequence>
<dbReference type="OrthoDB" id="8374816at2"/>
<evidence type="ECO:0000313" key="2">
    <source>
        <dbReference type="EMBL" id="SHG44093.1"/>
    </source>
</evidence>
<proteinExistence type="predicted"/>
<accession>A0A1M5JVP7</accession>
<gene>
    <name evidence="2" type="ORF">SAMN05443248_1571</name>
</gene>
<feature type="transmembrane region" description="Helical" evidence="1">
    <location>
        <begin position="35"/>
        <end position="54"/>
    </location>
</feature>
<name>A0A1M5JVP7_9BRAD</name>
<dbReference type="EMBL" id="LT670817">
    <property type="protein sequence ID" value="SHG44093.1"/>
    <property type="molecule type" value="Genomic_DNA"/>
</dbReference>
<dbReference type="Proteomes" id="UP000189796">
    <property type="component" value="Chromosome I"/>
</dbReference>
<keyword evidence="1" id="KW-0812">Transmembrane</keyword>
<protein>
    <submittedName>
        <fullName evidence="2">Uncharacterized protein</fullName>
    </submittedName>
</protein>
<evidence type="ECO:0000313" key="3">
    <source>
        <dbReference type="Proteomes" id="UP000189796"/>
    </source>
</evidence>
<reference evidence="2 3" key="1">
    <citation type="submission" date="2016-11" db="EMBL/GenBank/DDBJ databases">
        <authorList>
            <person name="Jaros S."/>
            <person name="Januszkiewicz K."/>
            <person name="Wedrychowicz H."/>
        </authorList>
    </citation>
    <scope>NUCLEOTIDE SEQUENCE [LARGE SCALE GENOMIC DNA]</scope>
    <source>
        <strain evidence="2 3">GAS138</strain>
    </source>
</reference>
<dbReference type="RefSeq" id="WP_154072069.1">
    <property type="nucleotide sequence ID" value="NZ_LT670817.1"/>
</dbReference>
<organism evidence="2 3">
    <name type="scientific">Bradyrhizobium erythrophlei</name>
    <dbReference type="NCBI Taxonomy" id="1437360"/>
    <lineage>
        <taxon>Bacteria</taxon>
        <taxon>Pseudomonadati</taxon>
        <taxon>Pseudomonadota</taxon>
        <taxon>Alphaproteobacteria</taxon>
        <taxon>Hyphomicrobiales</taxon>
        <taxon>Nitrobacteraceae</taxon>
        <taxon>Bradyrhizobium</taxon>
    </lineage>
</organism>
<feature type="transmembrane region" description="Helical" evidence="1">
    <location>
        <begin position="7"/>
        <end position="29"/>
    </location>
</feature>
<evidence type="ECO:0000256" key="1">
    <source>
        <dbReference type="SAM" id="Phobius"/>
    </source>
</evidence>
<dbReference type="AlphaFoldDB" id="A0A1M5JVP7"/>